<accession>B3PLB0</accession>
<dbReference type="GO" id="GO:0003677">
    <property type="term" value="F:DNA binding"/>
    <property type="evidence" value="ECO:0007669"/>
    <property type="project" value="InterPro"/>
</dbReference>
<dbReference type="Proteomes" id="UP000001036">
    <property type="component" value="Chromosome"/>
</dbReference>
<dbReference type="Pfam" id="PF13443">
    <property type="entry name" value="HTH_26"/>
    <property type="match status" value="1"/>
</dbReference>
<evidence type="ECO:0000313" key="3">
    <source>
        <dbReference type="Proteomes" id="UP000001036"/>
    </source>
</evidence>
<dbReference type="InterPro" id="IPR010982">
    <property type="entry name" value="Lambda_DNA-bd_dom_sf"/>
</dbReference>
<feature type="domain" description="HTH cro/C1-type" evidence="1">
    <location>
        <begin position="11"/>
        <end position="64"/>
    </location>
</feature>
<sequence length="243" mass="28496">MSQISTLCDTLKQLLKSRKLTYKDLATGLSLSEANIKRIFSSQSFTLERLEQICHVLEISLSDLFMLNAQREHRISQLTEEQEEELIRDPKLLLVAVRVRDGWTFQEIIDQYQVSEHECIRLMARLDKLKMLQLLPGNKYKLLIAQDFRWIPGGPLERFINREVIAEFMGGNFNQEQAFRFYLRGSYSDASIAILKHRLNQFTQEAAQLNQQDARLPLDKRHSLGLLLAMRPWELRLFASMRR</sequence>
<dbReference type="KEGG" id="cja:CJA_0934"/>
<dbReference type="SUPFAM" id="SSF47413">
    <property type="entry name" value="lambda repressor-like DNA-binding domains"/>
    <property type="match status" value="1"/>
</dbReference>
<dbReference type="RefSeq" id="WP_012486582.1">
    <property type="nucleotide sequence ID" value="NC_010995.1"/>
</dbReference>
<protein>
    <submittedName>
        <fullName evidence="2">Predicted transcriptional regulator</fullName>
    </submittedName>
</protein>
<dbReference type="AlphaFoldDB" id="B3PLB0"/>
<dbReference type="Gene3D" id="1.10.260.40">
    <property type="entry name" value="lambda repressor-like DNA-binding domains"/>
    <property type="match status" value="1"/>
</dbReference>
<gene>
    <name evidence="2" type="ordered locus">CJA_0934</name>
</gene>
<dbReference type="eggNOG" id="COG3655">
    <property type="taxonomic scope" value="Bacteria"/>
</dbReference>
<dbReference type="STRING" id="498211.CJA_0934"/>
<dbReference type="PROSITE" id="PS50943">
    <property type="entry name" value="HTH_CROC1"/>
    <property type="match status" value="1"/>
</dbReference>
<dbReference type="EMBL" id="CP000934">
    <property type="protein sequence ID" value="ACE84357.1"/>
    <property type="molecule type" value="Genomic_DNA"/>
</dbReference>
<dbReference type="HOGENOM" id="CLU_090969_1_0_6"/>
<reference evidence="2 3" key="1">
    <citation type="journal article" date="2008" name="J. Bacteriol.">
        <title>Insights into plant cell wall degradation from the genome sequence of the soil bacterium Cellvibrio japonicus.</title>
        <authorList>
            <person name="Deboy R.T."/>
            <person name="Mongodin E.F."/>
            <person name="Fouts D.E."/>
            <person name="Tailford L.E."/>
            <person name="Khouri H."/>
            <person name="Emerson J.B."/>
            <person name="Mohamoud Y."/>
            <person name="Watkins K."/>
            <person name="Henrissat B."/>
            <person name="Gilbert H.J."/>
            <person name="Nelson K.E."/>
        </authorList>
    </citation>
    <scope>NUCLEOTIDE SEQUENCE [LARGE SCALE GENOMIC DNA]</scope>
    <source>
        <strain evidence="2 3">Ueda107</strain>
    </source>
</reference>
<dbReference type="SMART" id="SM00530">
    <property type="entry name" value="HTH_XRE"/>
    <property type="match status" value="1"/>
</dbReference>
<dbReference type="CDD" id="cd00093">
    <property type="entry name" value="HTH_XRE"/>
    <property type="match status" value="1"/>
</dbReference>
<dbReference type="InterPro" id="IPR001387">
    <property type="entry name" value="Cro/C1-type_HTH"/>
</dbReference>
<proteinExistence type="predicted"/>
<name>B3PLB0_CELJU</name>
<evidence type="ECO:0000313" key="2">
    <source>
        <dbReference type="EMBL" id="ACE84357.1"/>
    </source>
</evidence>
<keyword evidence="3" id="KW-1185">Reference proteome</keyword>
<dbReference type="OrthoDB" id="5298444at2"/>
<organism evidence="2 3">
    <name type="scientific">Cellvibrio japonicus (strain Ueda107)</name>
    <name type="common">Pseudomonas fluorescens subsp. cellulosa</name>
    <dbReference type="NCBI Taxonomy" id="498211"/>
    <lineage>
        <taxon>Bacteria</taxon>
        <taxon>Pseudomonadati</taxon>
        <taxon>Pseudomonadota</taxon>
        <taxon>Gammaproteobacteria</taxon>
        <taxon>Cellvibrionales</taxon>
        <taxon>Cellvibrionaceae</taxon>
        <taxon>Cellvibrio</taxon>
    </lineage>
</organism>
<evidence type="ECO:0000259" key="1">
    <source>
        <dbReference type="PROSITE" id="PS50943"/>
    </source>
</evidence>